<dbReference type="Proteomes" id="UP000320762">
    <property type="component" value="Unassembled WGS sequence"/>
</dbReference>
<protein>
    <submittedName>
        <fullName evidence="2">Uncharacterized protein</fullName>
    </submittedName>
</protein>
<organism evidence="2 3">
    <name type="scientific">Schizophyllum amplum</name>
    <dbReference type="NCBI Taxonomy" id="97359"/>
    <lineage>
        <taxon>Eukaryota</taxon>
        <taxon>Fungi</taxon>
        <taxon>Dikarya</taxon>
        <taxon>Basidiomycota</taxon>
        <taxon>Agaricomycotina</taxon>
        <taxon>Agaricomycetes</taxon>
        <taxon>Agaricomycetidae</taxon>
        <taxon>Agaricales</taxon>
        <taxon>Schizophyllaceae</taxon>
        <taxon>Schizophyllum</taxon>
    </lineage>
</organism>
<dbReference type="AlphaFoldDB" id="A0A550CH48"/>
<evidence type="ECO:0000256" key="1">
    <source>
        <dbReference type="SAM" id="MobiDB-lite"/>
    </source>
</evidence>
<reference evidence="2 3" key="1">
    <citation type="journal article" date="2019" name="New Phytol.">
        <title>Comparative genomics reveals unique wood-decay strategies and fruiting body development in the Schizophyllaceae.</title>
        <authorList>
            <person name="Almasi E."/>
            <person name="Sahu N."/>
            <person name="Krizsan K."/>
            <person name="Balint B."/>
            <person name="Kovacs G.M."/>
            <person name="Kiss B."/>
            <person name="Cseklye J."/>
            <person name="Drula E."/>
            <person name="Henrissat B."/>
            <person name="Nagy I."/>
            <person name="Chovatia M."/>
            <person name="Adam C."/>
            <person name="LaButti K."/>
            <person name="Lipzen A."/>
            <person name="Riley R."/>
            <person name="Grigoriev I.V."/>
            <person name="Nagy L.G."/>
        </authorList>
    </citation>
    <scope>NUCLEOTIDE SEQUENCE [LARGE SCALE GENOMIC DNA]</scope>
    <source>
        <strain evidence="2 3">NL-1724</strain>
    </source>
</reference>
<comment type="caution">
    <text evidence="2">The sequence shown here is derived from an EMBL/GenBank/DDBJ whole genome shotgun (WGS) entry which is preliminary data.</text>
</comment>
<name>A0A550CH48_9AGAR</name>
<proteinExistence type="predicted"/>
<gene>
    <name evidence="2" type="ORF">BD626DRAFT_493901</name>
</gene>
<feature type="region of interest" description="Disordered" evidence="1">
    <location>
        <begin position="1"/>
        <end position="20"/>
    </location>
</feature>
<evidence type="ECO:0000313" key="3">
    <source>
        <dbReference type="Proteomes" id="UP000320762"/>
    </source>
</evidence>
<accession>A0A550CH48</accession>
<dbReference type="EMBL" id="VDMD01000008">
    <property type="protein sequence ID" value="TRM64131.1"/>
    <property type="molecule type" value="Genomic_DNA"/>
</dbReference>
<evidence type="ECO:0000313" key="2">
    <source>
        <dbReference type="EMBL" id="TRM64131.1"/>
    </source>
</evidence>
<sequence>MITQRQVLPAGRGRHHPGHLKHRIEVEQSEKWTDEPMLDDRSLTRKIPQRRCFSPPRRLRNQVPTTVPLTHAILIAGTTRMIGHAAPNLCRSSIVRVNMLACCRCASAQRPLRCAGQAPPSQQIFIVYFTQWHPSIHRHLIGCQCPSSPILGRRPRIRRRGGLQPSRSLPRQFVCCMSHLNSESHDHFVQKLQMGPQWVRFDCCSHSAVVAIDMDPRSRSWSPSLPSRHSSDSI</sequence>
<keyword evidence="3" id="KW-1185">Reference proteome</keyword>